<accession>A0A5Q4BJN1</accession>
<evidence type="ECO:0000313" key="3">
    <source>
        <dbReference type="Proteomes" id="UP000326340"/>
    </source>
</evidence>
<organism evidence="2 3">
    <name type="scientific">Colletotrichum shisoi</name>
    <dbReference type="NCBI Taxonomy" id="2078593"/>
    <lineage>
        <taxon>Eukaryota</taxon>
        <taxon>Fungi</taxon>
        <taxon>Dikarya</taxon>
        <taxon>Ascomycota</taxon>
        <taxon>Pezizomycotina</taxon>
        <taxon>Sordariomycetes</taxon>
        <taxon>Hypocreomycetidae</taxon>
        <taxon>Glomerellales</taxon>
        <taxon>Glomerellaceae</taxon>
        <taxon>Colletotrichum</taxon>
        <taxon>Colletotrichum destructivum species complex</taxon>
    </lineage>
</organism>
<keyword evidence="3" id="KW-1185">Reference proteome</keyword>
<keyword evidence="1" id="KW-0732">Signal</keyword>
<dbReference type="OrthoDB" id="4788756at2759"/>
<proteinExistence type="predicted"/>
<comment type="caution">
    <text evidence="2">The sequence shown here is derived from an EMBL/GenBank/DDBJ whole genome shotgun (WGS) entry which is preliminary data.</text>
</comment>
<feature type="chain" id="PRO_5024909990" description="Secreted protein" evidence="1">
    <location>
        <begin position="22"/>
        <end position="97"/>
    </location>
</feature>
<reference evidence="2 3" key="1">
    <citation type="journal article" date="2019" name="Sci. Rep.">
        <title>Colletotrichum shisoi sp. nov., an anthracnose pathogen of Perilla frutescens in Japan: molecular phylogenetic, morphological and genomic evidence.</title>
        <authorList>
            <person name="Gan P."/>
            <person name="Tsushima A."/>
            <person name="Hiroyama R."/>
            <person name="Narusaka M."/>
            <person name="Takano Y."/>
            <person name="Narusaka Y."/>
            <person name="Kawaradani M."/>
            <person name="Damm U."/>
            <person name="Shirasu K."/>
        </authorList>
    </citation>
    <scope>NUCLEOTIDE SEQUENCE [LARGE SCALE GENOMIC DNA]</scope>
    <source>
        <strain evidence="2 3">PG-2018a</strain>
    </source>
</reference>
<evidence type="ECO:0000313" key="2">
    <source>
        <dbReference type="EMBL" id="TQN67182.1"/>
    </source>
</evidence>
<gene>
    <name evidence="2" type="ORF">CSHISOI_08266</name>
</gene>
<dbReference type="Proteomes" id="UP000326340">
    <property type="component" value="Unassembled WGS sequence"/>
</dbReference>
<sequence length="97" mass="10906">MKLSALLPVFLLKGIASASIAQFHCNKRPPISQWGASPHPISDPANCSEEDHWDCFGRCQKDWPVAGQPSVASNGYVRPDKKCDCYCWVWLLMERTI</sequence>
<dbReference type="AlphaFoldDB" id="A0A5Q4BJN1"/>
<dbReference type="EMBL" id="PUHP01000986">
    <property type="protein sequence ID" value="TQN67182.1"/>
    <property type="molecule type" value="Genomic_DNA"/>
</dbReference>
<protein>
    <recommendedName>
        <fullName evidence="4">Secreted protein</fullName>
    </recommendedName>
</protein>
<evidence type="ECO:0000256" key="1">
    <source>
        <dbReference type="SAM" id="SignalP"/>
    </source>
</evidence>
<feature type="signal peptide" evidence="1">
    <location>
        <begin position="1"/>
        <end position="21"/>
    </location>
</feature>
<name>A0A5Q4BJN1_9PEZI</name>
<evidence type="ECO:0008006" key="4">
    <source>
        <dbReference type="Google" id="ProtNLM"/>
    </source>
</evidence>
<feature type="non-terminal residue" evidence="2">
    <location>
        <position position="97"/>
    </location>
</feature>